<dbReference type="VEuPathDB" id="MicrosporidiaDB:DI09_1p580"/>
<evidence type="ECO:0000256" key="1">
    <source>
        <dbReference type="ARBA" id="ARBA00022527"/>
    </source>
</evidence>
<keyword evidence="4 7" id="KW-0418">Kinase</keyword>
<dbReference type="PROSITE" id="PS50011">
    <property type="entry name" value="PROTEIN_KINASE_DOM"/>
    <property type="match status" value="1"/>
</dbReference>
<dbReference type="PANTHER" id="PTHR24355:SF1">
    <property type="entry name" value="RIBOSOMAL PROTEIN S6 KINASE-RELATED PROTEIN"/>
    <property type="match status" value="1"/>
</dbReference>
<dbReference type="GO" id="GO:0005524">
    <property type="term" value="F:ATP binding"/>
    <property type="evidence" value="ECO:0007669"/>
    <property type="project" value="UniProtKB-KW"/>
</dbReference>
<dbReference type="SMART" id="SM00220">
    <property type="entry name" value="S_TKc"/>
    <property type="match status" value="1"/>
</dbReference>
<evidence type="ECO:0000256" key="4">
    <source>
        <dbReference type="ARBA" id="ARBA00022777"/>
    </source>
</evidence>
<keyword evidence="1" id="KW-0723">Serine/threonine-protein kinase</keyword>
<dbReference type="Pfam" id="PF00069">
    <property type="entry name" value="Pkinase"/>
    <property type="match status" value="1"/>
</dbReference>
<dbReference type="EMBL" id="JMKJ01000111">
    <property type="protein sequence ID" value="KGG52208.1"/>
    <property type="molecule type" value="Genomic_DNA"/>
</dbReference>
<feature type="domain" description="Protein kinase" evidence="6">
    <location>
        <begin position="63"/>
        <end position="224"/>
    </location>
</feature>
<evidence type="ECO:0000259" key="6">
    <source>
        <dbReference type="PROSITE" id="PS50011"/>
    </source>
</evidence>
<protein>
    <submittedName>
        <fullName evidence="7">Protein kinase domain-containing protein</fullName>
    </submittedName>
</protein>
<dbReference type="Proteomes" id="UP000029725">
    <property type="component" value="Unassembled WGS sequence"/>
</dbReference>
<comment type="caution">
    <text evidence="7">The sequence shown here is derived from an EMBL/GenBank/DDBJ whole genome shotgun (WGS) entry which is preliminary data.</text>
</comment>
<accession>A0A098VSY0</accession>
<dbReference type="InterPro" id="IPR000719">
    <property type="entry name" value="Prot_kinase_dom"/>
</dbReference>
<evidence type="ECO:0000313" key="7">
    <source>
        <dbReference type="EMBL" id="KGG52208.1"/>
    </source>
</evidence>
<organism evidence="7 8">
    <name type="scientific">Mitosporidium daphniae</name>
    <dbReference type="NCBI Taxonomy" id="1485682"/>
    <lineage>
        <taxon>Eukaryota</taxon>
        <taxon>Fungi</taxon>
        <taxon>Fungi incertae sedis</taxon>
        <taxon>Microsporidia</taxon>
        <taxon>Mitosporidium</taxon>
    </lineage>
</organism>
<dbReference type="InterPro" id="IPR011009">
    <property type="entry name" value="Kinase-like_dom_sf"/>
</dbReference>
<proteinExistence type="predicted"/>
<dbReference type="HOGENOM" id="CLU_1235292_0_0_1"/>
<dbReference type="GeneID" id="25258949"/>
<dbReference type="RefSeq" id="XP_013238635.1">
    <property type="nucleotide sequence ID" value="XM_013383181.1"/>
</dbReference>
<dbReference type="PROSITE" id="PS00108">
    <property type="entry name" value="PROTEIN_KINASE_ST"/>
    <property type="match status" value="1"/>
</dbReference>
<dbReference type="AlphaFoldDB" id="A0A098VSY0"/>
<evidence type="ECO:0000313" key="8">
    <source>
        <dbReference type="Proteomes" id="UP000029725"/>
    </source>
</evidence>
<keyword evidence="2" id="KW-0808">Transferase</keyword>
<dbReference type="OrthoDB" id="2187328at2759"/>
<keyword evidence="8" id="KW-1185">Reference proteome</keyword>
<dbReference type="SUPFAM" id="SSF56112">
    <property type="entry name" value="Protein kinase-like (PK-like)"/>
    <property type="match status" value="1"/>
</dbReference>
<evidence type="ECO:0000256" key="5">
    <source>
        <dbReference type="ARBA" id="ARBA00022840"/>
    </source>
</evidence>
<dbReference type="InterPro" id="IPR008271">
    <property type="entry name" value="Ser/Thr_kinase_AS"/>
</dbReference>
<evidence type="ECO:0000256" key="3">
    <source>
        <dbReference type="ARBA" id="ARBA00022741"/>
    </source>
</evidence>
<sequence length="224" mass="25963">MLGHPTDKGSLALILFWEEVLSFLIDFFKYVIIASCMWESTLFMTFFQIESLNWAYKFACERYILLKVIGKGSIGKVFLSWDTSTSTLVAIKSTHKRSIKNFKELEHSHSERQILVECSKNENLFVIQLLSSFQNSTELFYVFPYYSGGDLATLLSKNRLLPENMVKFFAAQIVLGLEYLHSKRIIYRDLKPENILLDDKGSGFHLSICFRISCARRLWAIQGR</sequence>
<name>A0A098VSY0_9MICR</name>
<dbReference type="PANTHER" id="PTHR24355">
    <property type="entry name" value="G PROTEIN-COUPLED RECEPTOR KINASE/RIBOSOMAL PROTEIN S6 KINASE"/>
    <property type="match status" value="1"/>
</dbReference>
<keyword evidence="5" id="KW-0067">ATP-binding</keyword>
<dbReference type="Gene3D" id="3.30.200.20">
    <property type="entry name" value="Phosphorylase Kinase, domain 1"/>
    <property type="match status" value="1"/>
</dbReference>
<evidence type="ECO:0000256" key="2">
    <source>
        <dbReference type="ARBA" id="ARBA00022679"/>
    </source>
</evidence>
<reference evidence="7 8" key="1">
    <citation type="submission" date="2014-04" db="EMBL/GenBank/DDBJ databases">
        <title>A new species of microsporidia sheds light on the evolution of extreme parasitism.</title>
        <authorList>
            <person name="Haag K.L."/>
            <person name="James T.Y."/>
            <person name="Larsson R."/>
            <person name="Schaer T.M."/>
            <person name="Refardt D."/>
            <person name="Pombert J.-F."/>
            <person name="Ebert D."/>
        </authorList>
    </citation>
    <scope>NUCLEOTIDE SEQUENCE [LARGE SCALE GENOMIC DNA]</scope>
    <source>
        <strain evidence="7 8">UGP3</strain>
        <tissue evidence="7">Spores</tissue>
    </source>
</reference>
<keyword evidence="3" id="KW-0547">Nucleotide-binding</keyword>
<gene>
    <name evidence="7" type="ORF">DI09_1p580</name>
</gene>
<dbReference type="GO" id="GO:0004674">
    <property type="term" value="F:protein serine/threonine kinase activity"/>
    <property type="evidence" value="ECO:0007669"/>
    <property type="project" value="UniProtKB-KW"/>
</dbReference>
<dbReference type="Gene3D" id="1.10.510.10">
    <property type="entry name" value="Transferase(Phosphotransferase) domain 1"/>
    <property type="match status" value="1"/>
</dbReference>